<accession>A0AB74UER3</accession>
<protein>
    <submittedName>
        <fullName evidence="1">AAA family ATPase</fullName>
    </submittedName>
</protein>
<dbReference type="PANTHER" id="PTHR43883">
    <property type="entry name" value="SLR0207 PROTEIN"/>
    <property type="match status" value="1"/>
</dbReference>
<gene>
    <name evidence="1" type="ORF">ABV408_00085</name>
</gene>
<dbReference type="InterPro" id="IPR027417">
    <property type="entry name" value="P-loop_NTPase"/>
</dbReference>
<dbReference type="PANTHER" id="PTHR43883:SF1">
    <property type="entry name" value="GLUCONOKINASE"/>
    <property type="match status" value="1"/>
</dbReference>
<reference evidence="1" key="1">
    <citation type="submission" date="2024-06" db="EMBL/GenBank/DDBJ databases">
        <title>Complete genome of Salinicola endophyticus HNIBRBA4755.</title>
        <authorList>
            <person name="Shin S.Y."/>
            <person name="Kang H."/>
            <person name="Song J."/>
        </authorList>
    </citation>
    <scope>NUCLEOTIDE SEQUENCE</scope>
    <source>
        <strain evidence="1">HNIBRBA4755</strain>
    </source>
</reference>
<organism evidence="1">
    <name type="scientific">Salinicola endophyticus</name>
    <dbReference type="NCBI Taxonomy" id="1949083"/>
    <lineage>
        <taxon>Bacteria</taxon>
        <taxon>Pseudomonadati</taxon>
        <taxon>Pseudomonadota</taxon>
        <taxon>Gammaproteobacteria</taxon>
        <taxon>Oceanospirillales</taxon>
        <taxon>Halomonadaceae</taxon>
        <taxon>Salinicola</taxon>
    </lineage>
</organism>
<evidence type="ECO:0000313" key="1">
    <source>
        <dbReference type="EMBL" id="XCJ79607.1"/>
    </source>
</evidence>
<proteinExistence type="predicted"/>
<dbReference type="InterPro" id="IPR011009">
    <property type="entry name" value="Kinase-like_dom_sf"/>
</dbReference>
<name>A0AB74UER3_9GAMM</name>
<dbReference type="Gene3D" id="3.40.50.300">
    <property type="entry name" value="P-loop containing nucleotide triphosphate hydrolases"/>
    <property type="match status" value="1"/>
</dbReference>
<sequence length="526" mass="59662">MSRALIQALKESDCFDHPVGAIDVFETPISWVVLTGDYAYKIKKSLDYGTFLDFSSLDKRRRLCEQEVELNRRVAPALYLGCVAISGSEEAPRVNDDSAPIEYAVKMRQFSNRHLLSSLQASGELSVELLDDLIDQLVALHESAPRIADDSPYGSPAHTRQMLVEEFELIESLLDQQAIGQTPEDRAELECVKTLTLESFARLEPLLAARRRDGFIRESHGDIHLGNAVRFEGKAILFNGIEFNERLRWCDVACELAFLIMDLEARGEREFAHHALNRYLELSGDYPVVRLLDFYKRYRALLRARIELIRDHDAGRIDDLPEGEPLEVFRRYLAMARAYSEFRFPYLILAVGVSGSGKSRFTEEIVRRLGGVRIRSDVERKRLFDFSALPADADEVYGEAATAQTYQRLAELAGSVLEAGLPACIDATCLLREQRKLLRFEAERRGLPVLMVSFEADHATLRARIVKRARRSGEPSETSLAILDHQLERFEPFADDEISYLVHLDTTAADANLTLASLIQERMRLH</sequence>
<dbReference type="EMBL" id="CP159578">
    <property type="protein sequence ID" value="XCJ79607.1"/>
    <property type="molecule type" value="Genomic_DNA"/>
</dbReference>
<dbReference type="SUPFAM" id="SSF52540">
    <property type="entry name" value="P-loop containing nucleoside triphosphate hydrolases"/>
    <property type="match status" value="1"/>
</dbReference>
<dbReference type="RefSeq" id="WP_353980520.1">
    <property type="nucleotide sequence ID" value="NZ_CP159578.1"/>
</dbReference>
<dbReference type="InterPro" id="IPR052732">
    <property type="entry name" value="Cell-binding_unc_protein"/>
</dbReference>
<dbReference type="SUPFAM" id="SSF56112">
    <property type="entry name" value="Protein kinase-like (PK-like)"/>
    <property type="match status" value="1"/>
</dbReference>
<dbReference type="Pfam" id="PF13671">
    <property type="entry name" value="AAA_33"/>
    <property type="match status" value="1"/>
</dbReference>
<dbReference type="AlphaFoldDB" id="A0AB74UER3"/>